<comment type="catalytic activity">
    <reaction evidence="11">
        <text>a cytidine in mRNA + acetyl-CoA + ATP + H2O = an N(4)-acetylcytidine in mRNA + ADP + phosphate + CoA + H(+)</text>
        <dbReference type="Rhea" id="RHEA:58480"/>
        <dbReference type="Rhea" id="RHEA-COMP:15145"/>
        <dbReference type="Rhea" id="RHEA-COMP:15146"/>
        <dbReference type="ChEBI" id="CHEBI:15377"/>
        <dbReference type="ChEBI" id="CHEBI:15378"/>
        <dbReference type="ChEBI" id="CHEBI:30616"/>
        <dbReference type="ChEBI" id="CHEBI:43474"/>
        <dbReference type="ChEBI" id="CHEBI:57287"/>
        <dbReference type="ChEBI" id="CHEBI:57288"/>
        <dbReference type="ChEBI" id="CHEBI:74900"/>
        <dbReference type="ChEBI" id="CHEBI:82748"/>
        <dbReference type="ChEBI" id="CHEBI:456216"/>
    </reaction>
</comment>
<evidence type="ECO:0000313" key="18">
    <source>
        <dbReference type="Proteomes" id="UP000263012"/>
    </source>
</evidence>
<keyword evidence="3 12" id="KW-0808">Transferase</keyword>
<comment type="catalytic activity">
    <reaction evidence="9">
        <text>a cytidine in tRNA + acetyl-CoA + ATP + H2O = an N(4)-acetylcytidine in tRNA + ADP + phosphate + CoA + H(+)</text>
        <dbReference type="Rhea" id="RHEA:53876"/>
        <dbReference type="Rhea" id="RHEA-COMP:13670"/>
        <dbReference type="Rhea" id="RHEA-COMP:13671"/>
        <dbReference type="ChEBI" id="CHEBI:15377"/>
        <dbReference type="ChEBI" id="CHEBI:15378"/>
        <dbReference type="ChEBI" id="CHEBI:30616"/>
        <dbReference type="ChEBI" id="CHEBI:43474"/>
        <dbReference type="ChEBI" id="CHEBI:57287"/>
        <dbReference type="ChEBI" id="CHEBI:57288"/>
        <dbReference type="ChEBI" id="CHEBI:74900"/>
        <dbReference type="ChEBI" id="CHEBI:82748"/>
        <dbReference type="ChEBI" id="CHEBI:456216"/>
    </reaction>
</comment>
<dbReference type="InterPro" id="IPR000182">
    <property type="entry name" value="GNAT_dom"/>
</dbReference>
<dbReference type="InterPro" id="IPR038321">
    <property type="entry name" value="TmcA_C_sf"/>
</dbReference>
<dbReference type="GO" id="GO:0051391">
    <property type="term" value="P:tRNA acetylation"/>
    <property type="evidence" value="ECO:0007669"/>
    <property type="project" value="UniProtKB-UniRule"/>
</dbReference>
<keyword evidence="5 12" id="KW-0547">Nucleotide-binding</keyword>
<dbReference type="GO" id="GO:0051392">
    <property type="term" value="F:tRNA cytidine N4-acetyltransferase activity"/>
    <property type="evidence" value="ECO:0007669"/>
    <property type="project" value="UniProtKB-UniRule"/>
</dbReference>
<comment type="subcellular location">
    <subcellularLocation>
        <location evidence="12">Cytoplasm</location>
    </subcellularLocation>
</comment>
<feature type="domain" description="N-acetyltransferase" evidence="16">
    <location>
        <begin position="425"/>
        <end position="534"/>
    </location>
</feature>
<dbReference type="GO" id="GO:0000049">
    <property type="term" value="F:tRNA binding"/>
    <property type="evidence" value="ECO:0007669"/>
    <property type="project" value="UniProtKB-UniRule"/>
</dbReference>
<dbReference type="PANTHER" id="PTHR10925:SF5">
    <property type="entry name" value="RNA CYTIDINE ACETYLTRANSFERASE"/>
    <property type="match status" value="1"/>
</dbReference>
<evidence type="ECO:0000259" key="15">
    <source>
        <dbReference type="Pfam" id="PF08351"/>
    </source>
</evidence>
<dbReference type="Gene3D" id="3.40.630.30">
    <property type="match status" value="1"/>
</dbReference>
<dbReference type="AlphaFoldDB" id="A0A343TKZ1"/>
<feature type="binding site" evidence="12">
    <location>
        <position position="211"/>
    </location>
    <ligand>
        <name>ATP</name>
        <dbReference type="ChEBI" id="CHEBI:30616"/>
    </ligand>
</feature>
<keyword evidence="18" id="KW-1185">Reference proteome</keyword>
<dbReference type="InterPro" id="IPR053477">
    <property type="entry name" value="tRNA_Cytidine_AcTrnsfr"/>
</dbReference>
<evidence type="ECO:0000256" key="7">
    <source>
        <dbReference type="ARBA" id="ARBA00022884"/>
    </source>
</evidence>
<comment type="similarity">
    <text evidence="12">Belongs to the TmcA family.</text>
</comment>
<dbReference type="GO" id="GO:1990883">
    <property type="term" value="F:18S rRNA cytidine N-acetyltransferase activity"/>
    <property type="evidence" value="ECO:0007669"/>
    <property type="project" value="TreeGrafter"/>
</dbReference>
<feature type="domain" description="TcmA/NAT10 helicase" evidence="14">
    <location>
        <begin position="229"/>
        <end position="386"/>
    </location>
</feature>
<name>A0A343TKZ1_9EURY</name>
<dbReference type="GO" id="GO:0002101">
    <property type="term" value="P:tRNA wobble cytosine modification"/>
    <property type="evidence" value="ECO:0007669"/>
    <property type="project" value="UniProtKB-UniRule"/>
</dbReference>
<dbReference type="HAMAP" id="MF_01886">
    <property type="entry name" value="tRNA_acetyltr_TmcA"/>
    <property type="match status" value="1"/>
</dbReference>
<dbReference type="InterPro" id="IPR007807">
    <property type="entry name" value="TcmA/NAT10_helicase"/>
</dbReference>
<comment type="function">
    <text evidence="12">Catalyzes the formation of N(4)-acetylcytidine (ac(4)C) at the wobble position of tRNA(Met), by using acetyl-CoA as an acetyl donor and ATP (or GTP).</text>
</comment>
<dbReference type="EMBL" id="CP025066">
    <property type="protein sequence ID" value="AUX09763.1"/>
    <property type="molecule type" value="Genomic_DNA"/>
</dbReference>
<reference evidence="18" key="1">
    <citation type="submission" date="2017-11" db="EMBL/GenBank/DDBJ databases">
        <title>Phenotypic and genomic properties of facultatively anaerobic sulfur-reducing natronoarchaea from hypersaline soda lakes.</title>
        <authorList>
            <person name="Sorokin D.Y."/>
            <person name="Kublanov I.V."/>
            <person name="Roman P."/>
            <person name="Sinninghe Damste J.S."/>
            <person name="Golyshin P.N."/>
            <person name="Rojo D."/>
            <person name="Ciordia S."/>
            <person name="Mena M.D.C."/>
            <person name="Ferrer M."/>
            <person name="Messina E."/>
            <person name="Smedile F."/>
            <person name="La Spada G."/>
            <person name="La Cono V."/>
            <person name="Yakimov M.M."/>
        </authorList>
    </citation>
    <scope>NUCLEOTIDE SEQUENCE [LARGE SCALE GENOMIC DNA]</scope>
    <source>
        <strain evidence="18">AArc-Sl</strain>
    </source>
</reference>
<evidence type="ECO:0000256" key="8">
    <source>
        <dbReference type="ARBA" id="ARBA00023315"/>
    </source>
</evidence>
<evidence type="ECO:0000256" key="13">
    <source>
        <dbReference type="SAM" id="MobiDB-lite"/>
    </source>
</evidence>
<comment type="catalytic activity">
    <reaction evidence="12">
        <text>cytidine(34) in elongator tRNA(Met) + acetyl-CoA + ATP + H2O = N(4)-acetylcytidine(34) in elongator tRNA(Met) + ADP + phosphate + CoA + H(+)</text>
        <dbReference type="Rhea" id="RHEA:43788"/>
        <dbReference type="Rhea" id="RHEA-COMP:10693"/>
        <dbReference type="Rhea" id="RHEA-COMP:10694"/>
        <dbReference type="ChEBI" id="CHEBI:15377"/>
        <dbReference type="ChEBI" id="CHEBI:15378"/>
        <dbReference type="ChEBI" id="CHEBI:30616"/>
        <dbReference type="ChEBI" id="CHEBI:43474"/>
        <dbReference type="ChEBI" id="CHEBI:57287"/>
        <dbReference type="ChEBI" id="CHEBI:57288"/>
        <dbReference type="ChEBI" id="CHEBI:74900"/>
        <dbReference type="ChEBI" id="CHEBI:82748"/>
        <dbReference type="ChEBI" id="CHEBI:456216"/>
        <dbReference type="EC" id="2.3.1.193"/>
    </reaction>
</comment>
<keyword evidence="2 12" id="KW-0820">tRNA-binding</keyword>
<dbReference type="SUPFAM" id="SSF55729">
    <property type="entry name" value="Acyl-CoA N-acyltransferases (Nat)"/>
    <property type="match status" value="1"/>
</dbReference>
<dbReference type="Gene3D" id="1.20.120.890">
    <property type="entry name" value="tRNA(Met) cytidine acetyltransferase, tail domain"/>
    <property type="match status" value="1"/>
</dbReference>
<dbReference type="GO" id="GO:0005524">
    <property type="term" value="F:ATP binding"/>
    <property type="evidence" value="ECO:0007669"/>
    <property type="project" value="UniProtKB-UniRule"/>
</dbReference>
<evidence type="ECO:0000259" key="14">
    <source>
        <dbReference type="Pfam" id="PF05127"/>
    </source>
</evidence>
<organism evidence="17 18">
    <name type="scientific">Halalkaliarchaeum desulfuricum</name>
    <dbReference type="NCBI Taxonomy" id="2055893"/>
    <lineage>
        <taxon>Archaea</taxon>
        <taxon>Methanobacteriati</taxon>
        <taxon>Methanobacteriota</taxon>
        <taxon>Stenosarchaea group</taxon>
        <taxon>Halobacteria</taxon>
        <taxon>Halobacteriales</taxon>
        <taxon>Haloferacaceae</taxon>
        <taxon>Halalkaliarchaeum</taxon>
    </lineage>
</organism>
<evidence type="ECO:0000256" key="5">
    <source>
        <dbReference type="ARBA" id="ARBA00022741"/>
    </source>
</evidence>
<feature type="domain" description="TmcA/NAT10 N-terminal" evidence="15">
    <location>
        <begin position="7"/>
        <end position="162"/>
    </location>
</feature>
<feature type="binding site" evidence="12">
    <location>
        <position position="368"/>
    </location>
    <ligand>
        <name>ATP</name>
        <dbReference type="ChEBI" id="CHEBI:30616"/>
    </ligand>
</feature>
<feature type="region of interest" description="Disordered" evidence="13">
    <location>
        <begin position="177"/>
        <end position="200"/>
    </location>
</feature>
<protein>
    <recommendedName>
        <fullName evidence="12">tRNA(Met) cytidine acetyltransferase TmcA</fullName>
        <ecNumber evidence="12">2.3.1.193</ecNumber>
    </recommendedName>
</protein>
<dbReference type="GO" id="GO:1904812">
    <property type="term" value="P:rRNA acetylation involved in maturation of SSU-rRNA"/>
    <property type="evidence" value="ECO:0007669"/>
    <property type="project" value="TreeGrafter"/>
</dbReference>
<keyword evidence="4 12" id="KW-0819">tRNA processing</keyword>
<dbReference type="Pfam" id="PF13718">
    <property type="entry name" value="GNAT_acetyltr_2"/>
    <property type="match status" value="2"/>
</dbReference>
<dbReference type="InterPro" id="IPR027417">
    <property type="entry name" value="P-loop_NTPase"/>
</dbReference>
<dbReference type="GeneID" id="37878489"/>
<dbReference type="OrthoDB" id="312894at2157"/>
<feature type="binding site" evidence="12">
    <location>
        <position position="555"/>
    </location>
    <ligand>
        <name>acetyl-CoA</name>
        <dbReference type="ChEBI" id="CHEBI:57288"/>
    </ligand>
</feature>
<feature type="domain" description="N-acetyltransferase" evidence="16">
    <location>
        <begin position="541"/>
        <end position="588"/>
    </location>
</feature>
<dbReference type="GO" id="GO:0005737">
    <property type="term" value="C:cytoplasm"/>
    <property type="evidence" value="ECO:0007669"/>
    <property type="project" value="UniProtKB-SubCell"/>
</dbReference>
<comment type="catalytic activity">
    <reaction evidence="10">
        <text>a cytidine in RNA + acetyl-CoA + ATP + H2O = an N(4)-acetylcytidine in RNA + ADP + phosphate + CoA + H(+)</text>
        <dbReference type="Rhea" id="RHEA:82211"/>
        <dbReference type="Rhea" id="RHEA-COMP:15704"/>
        <dbReference type="Rhea" id="RHEA-COMP:19834"/>
        <dbReference type="ChEBI" id="CHEBI:15377"/>
        <dbReference type="ChEBI" id="CHEBI:15378"/>
        <dbReference type="ChEBI" id="CHEBI:30616"/>
        <dbReference type="ChEBI" id="CHEBI:43474"/>
        <dbReference type="ChEBI" id="CHEBI:57287"/>
        <dbReference type="ChEBI" id="CHEBI:57288"/>
        <dbReference type="ChEBI" id="CHEBI:74900"/>
        <dbReference type="ChEBI" id="CHEBI:82748"/>
        <dbReference type="ChEBI" id="CHEBI:456216"/>
    </reaction>
</comment>
<dbReference type="InterPro" id="IPR013562">
    <property type="entry name" value="TmcA/NAT10_N"/>
</dbReference>
<dbReference type="Gene3D" id="3.40.50.11040">
    <property type="match status" value="1"/>
</dbReference>
<gene>
    <name evidence="12 17" type="primary">tmcA</name>
    <name evidence="17" type="ORF">AArcSl_2138</name>
</gene>
<dbReference type="EC" id="2.3.1.193" evidence="12"/>
<keyword evidence="7 12" id="KW-0694">RNA-binding</keyword>
<accession>A0A343TKZ1</accession>
<dbReference type="KEGG" id="hdf:AArcSl_2138"/>
<evidence type="ECO:0000259" key="16">
    <source>
        <dbReference type="Pfam" id="PF13718"/>
    </source>
</evidence>
<dbReference type="InterPro" id="IPR016181">
    <property type="entry name" value="Acyl_CoA_acyltransferase"/>
</dbReference>
<dbReference type="Gene3D" id="3.40.50.300">
    <property type="entry name" value="P-loop containing nucleotide triphosphate hydrolases"/>
    <property type="match status" value="1"/>
</dbReference>
<keyword evidence="8 12" id="KW-0012">Acyltransferase</keyword>
<evidence type="ECO:0000256" key="12">
    <source>
        <dbReference type="HAMAP-Rule" id="MF_01886"/>
    </source>
</evidence>
<dbReference type="GO" id="GO:0106162">
    <property type="term" value="F:mRNA N-acetyltransferase activity"/>
    <property type="evidence" value="ECO:0007669"/>
    <property type="project" value="RHEA"/>
</dbReference>
<dbReference type="InterPro" id="IPR032672">
    <property type="entry name" value="TmcA/NAT10/Kre33"/>
</dbReference>
<evidence type="ECO:0000256" key="4">
    <source>
        <dbReference type="ARBA" id="ARBA00022694"/>
    </source>
</evidence>
<comment type="caution">
    <text evidence="12">Lacks conserved residue(s) required for the propagation of feature annotation.</text>
</comment>
<evidence type="ECO:0000256" key="6">
    <source>
        <dbReference type="ARBA" id="ARBA00022840"/>
    </source>
</evidence>
<sequence>MSVSALARQLRQEATRANERRLLVIAGDRDAGFDAAFDAIVGSVGDDSVDASVTVVSSRSGFRFERYPPENADELLGQTRTAVLLDCHEEFTPNVVGQLAGVVDGGGLFVLLTPPLDDWPERRDAFDESMAVPPFEVDQVGGRFRSRLVSTLREHPGVGIVDVGAGVEEETRIVREGTTDPPEAPIRRKPERPSGATFPDPVYDRCLTGDQARAVGAFERLRDPGHAVVLEADRGRGKSSAAGLAAGALAATGLDVLVTAPTREYAGELFARAGTIVDDLGATTSEIRFALPAEAVCLPGEPDVVFVDEAAALPVRTLERLLEAPAVGFCTTVHGYEGSGRGFSVRFRDRLAESEFRVTELSMREPIRYAAGDPVESWAFRALLLDASPAVEPAIADAAPETCTYRELSPEELAADEHLLGEAFGLLVTAHYRTEPNDLARLLDAPNLSVHALLSGGHVASVALVAREGGLCEATRLRTYLGERIRGNMLPDVLTSQLRDPDAGAPTGYRIARIATHHAVRSRGLGSRLLEELRNGIGSKEGIEYLGVGYGATPELLGFWTDNGYGTVHVSTTRNDSSGEYSVLMLNPTGQTGQELAARHAAYFRDRMRDLLSDTLADLDPDVARLAIGACPADPEIAADRLSDRDWRVVASAAYGPGMYTAAPGAFRELAMAGLLASHPEDKPGCEDVRSLSPDEQRLLVRKVLQGAPAESVAEELGYHSRGECLRALGRAYRPLVERYGGVTARDERGRYE</sequence>
<proteinExistence type="inferred from homology"/>
<dbReference type="Proteomes" id="UP000263012">
    <property type="component" value="Chromosome"/>
</dbReference>
<dbReference type="Pfam" id="PF08351">
    <property type="entry name" value="TmcA_N"/>
    <property type="match status" value="1"/>
</dbReference>
<dbReference type="NCBIfam" id="NF041296">
    <property type="entry name" value="RNAactase_tcmA_Halo"/>
    <property type="match status" value="1"/>
</dbReference>
<keyword evidence="1 12" id="KW-0963">Cytoplasm</keyword>
<evidence type="ECO:0000256" key="1">
    <source>
        <dbReference type="ARBA" id="ARBA00022490"/>
    </source>
</evidence>
<dbReference type="InterPro" id="IPR024914">
    <property type="entry name" value="tRNA_acetyltr_TmcA"/>
</dbReference>
<dbReference type="Pfam" id="PF05127">
    <property type="entry name" value="NAT10_TcmA_helicase"/>
    <property type="match status" value="1"/>
</dbReference>
<dbReference type="RefSeq" id="WP_119818880.1">
    <property type="nucleotide sequence ID" value="NZ_CP025066.1"/>
</dbReference>
<evidence type="ECO:0000256" key="9">
    <source>
        <dbReference type="ARBA" id="ARBA00049883"/>
    </source>
</evidence>
<evidence type="ECO:0000256" key="2">
    <source>
        <dbReference type="ARBA" id="ARBA00022555"/>
    </source>
</evidence>
<dbReference type="SUPFAM" id="SSF52540">
    <property type="entry name" value="P-loop containing nucleoside triphosphate hydrolases"/>
    <property type="match status" value="1"/>
</dbReference>
<evidence type="ECO:0000256" key="3">
    <source>
        <dbReference type="ARBA" id="ARBA00022679"/>
    </source>
</evidence>
<keyword evidence="6 12" id="KW-0067">ATP-binding</keyword>
<evidence type="ECO:0000256" key="10">
    <source>
        <dbReference type="ARBA" id="ARBA00049889"/>
    </source>
</evidence>
<dbReference type="PANTHER" id="PTHR10925">
    <property type="entry name" value="N-ACETYLTRANSFERASE 10"/>
    <property type="match status" value="1"/>
</dbReference>
<evidence type="ECO:0000256" key="11">
    <source>
        <dbReference type="ARBA" id="ARBA00049914"/>
    </source>
</evidence>
<feature type="binding site" evidence="12">
    <location>
        <begin position="514"/>
        <end position="516"/>
    </location>
    <ligand>
        <name>acetyl-CoA</name>
        <dbReference type="ChEBI" id="CHEBI:57288"/>
    </ligand>
</feature>
<evidence type="ECO:0000313" key="17">
    <source>
        <dbReference type="EMBL" id="AUX09763.1"/>
    </source>
</evidence>